<proteinExistence type="inferred from homology"/>
<keyword evidence="4 8" id="KW-0812">Transmembrane</keyword>
<feature type="compositionally biased region" description="Basic and acidic residues" evidence="7">
    <location>
        <begin position="555"/>
        <end position="577"/>
    </location>
</feature>
<evidence type="ECO:0008006" key="11">
    <source>
        <dbReference type="Google" id="ProtNLM"/>
    </source>
</evidence>
<dbReference type="PANTHER" id="PTHR43337:SF1">
    <property type="entry name" value="XANTHINE_URACIL PERMEASE C887.17-RELATED"/>
    <property type="match status" value="1"/>
</dbReference>
<comment type="subcellular location">
    <subcellularLocation>
        <location evidence="1">Endomembrane system</location>
        <topology evidence="1">Multi-pass membrane protein</topology>
    </subcellularLocation>
</comment>
<evidence type="ECO:0000256" key="3">
    <source>
        <dbReference type="ARBA" id="ARBA00022448"/>
    </source>
</evidence>
<dbReference type="AlphaFoldDB" id="A0A1Y1X785"/>
<dbReference type="EMBL" id="MCFE01000710">
    <property type="protein sequence ID" value="ORX81256.1"/>
    <property type="molecule type" value="Genomic_DNA"/>
</dbReference>
<reference evidence="9 10" key="1">
    <citation type="submission" date="2016-07" db="EMBL/GenBank/DDBJ databases">
        <title>Pervasive Adenine N6-methylation of Active Genes in Fungi.</title>
        <authorList>
            <consortium name="DOE Joint Genome Institute"/>
            <person name="Mondo S.J."/>
            <person name="Dannebaum R.O."/>
            <person name="Kuo R.C."/>
            <person name="Labutti K."/>
            <person name="Haridas S."/>
            <person name="Kuo A."/>
            <person name="Salamov A."/>
            <person name="Ahrendt S.R."/>
            <person name="Lipzen A."/>
            <person name="Sullivan W."/>
            <person name="Andreopoulos W.B."/>
            <person name="Clum A."/>
            <person name="Lindquist E."/>
            <person name="Daum C."/>
            <person name="Ramamoorthy G.K."/>
            <person name="Gryganskyi A."/>
            <person name="Culley D."/>
            <person name="Magnuson J.K."/>
            <person name="James T.Y."/>
            <person name="O'Malley M.A."/>
            <person name="Stajich J.E."/>
            <person name="Spatafora J.W."/>
            <person name="Visel A."/>
            <person name="Grigoriev I.V."/>
        </authorList>
    </citation>
    <scope>NUCLEOTIDE SEQUENCE [LARGE SCALE GENOMIC DNA]</scope>
    <source>
        <strain evidence="9 10">CBS 931.73</strain>
    </source>
</reference>
<dbReference type="FunCoup" id="A0A1Y1X785">
    <property type="interactions" value="131"/>
</dbReference>
<feature type="transmembrane region" description="Helical" evidence="8">
    <location>
        <begin position="150"/>
        <end position="172"/>
    </location>
</feature>
<dbReference type="GO" id="GO:0015854">
    <property type="term" value="P:guanine transport"/>
    <property type="evidence" value="ECO:0007669"/>
    <property type="project" value="TreeGrafter"/>
</dbReference>
<evidence type="ECO:0000313" key="9">
    <source>
        <dbReference type="EMBL" id="ORX81256.1"/>
    </source>
</evidence>
<sequence>MGFVAKLNEAVAKSPVGRWFKLQGSGTNKERANTRFSSEIRAGVATFVTMAYIISVNSTIISQTGGTCECNPPPGATGSEALCIGDPVYEACVNVIKHDLITGTAAIACIACIAMGFFANLPFALAPGMGINAYFTYTVVGFHGSGKVPYRTALAAVCIEGIIFVILSAIGIRQWLARLIPNSIKVATGAGIGLYLCFIGLQSSAGIGLITADSATLVTLGGCAPSHKNSQGVCQSGRMEGPTVWMGILGFFLITMLTLFRVKGAVLCGILVVAITSWFRGTPVTHFPYTPEGNEAFDFFKKVITFHPIQHTLAAFDFGLNHSEVWVALFTMLYVDILDATGTMFSMAKFGGFTKDNGDFEGMGMAFIVDGCTIIIGSVFGVSPVTVFVESGAGITDGGRTGITAITVGFFFFISLFLAPIFASIPPWATGPALIVIGSMMTKSVKDINWDYLGDAVPAFLTIALMPLTYSIAYGLIAGIGSYIAINLTAWLVVRASCGRITLDRSQKEAWNNFRMDDGQRILAPWIIRLKNKMFGKQKLCGAGNDQEPLSGNPQHRESTRPRGKRVELYSPDEAKTSENLFGEG</sequence>
<protein>
    <recommendedName>
        <fullName evidence="11">Xanthine/uracil permease</fullName>
    </recommendedName>
</protein>
<dbReference type="InterPro" id="IPR006043">
    <property type="entry name" value="NCS2"/>
</dbReference>
<feature type="transmembrane region" description="Helical" evidence="8">
    <location>
        <begin position="243"/>
        <end position="260"/>
    </location>
</feature>
<dbReference type="Proteomes" id="UP000193498">
    <property type="component" value="Unassembled WGS sequence"/>
</dbReference>
<evidence type="ECO:0000256" key="6">
    <source>
        <dbReference type="ARBA" id="ARBA00023136"/>
    </source>
</evidence>
<dbReference type="InterPro" id="IPR045018">
    <property type="entry name" value="Azg-like"/>
</dbReference>
<feature type="region of interest" description="Disordered" evidence="7">
    <location>
        <begin position="543"/>
        <end position="585"/>
    </location>
</feature>
<feature type="transmembrane region" description="Helical" evidence="8">
    <location>
        <begin position="325"/>
        <end position="348"/>
    </location>
</feature>
<organism evidence="9 10">
    <name type="scientific">Basidiobolus meristosporus CBS 931.73</name>
    <dbReference type="NCBI Taxonomy" id="1314790"/>
    <lineage>
        <taxon>Eukaryota</taxon>
        <taxon>Fungi</taxon>
        <taxon>Fungi incertae sedis</taxon>
        <taxon>Zoopagomycota</taxon>
        <taxon>Entomophthoromycotina</taxon>
        <taxon>Basidiobolomycetes</taxon>
        <taxon>Basidiobolales</taxon>
        <taxon>Basidiobolaceae</taxon>
        <taxon>Basidiobolus</taxon>
    </lineage>
</organism>
<evidence type="ECO:0000256" key="1">
    <source>
        <dbReference type="ARBA" id="ARBA00004127"/>
    </source>
</evidence>
<feature type="transmembrane region" description="Helical" evidence="8">
    <location>
        <begin position="192"/>
        <end position="212"/>
    </location>
</feature>
<dbReference type="GO" id="GO:0005886">
    <property type="term" value="C:plasma membrane"/>
    <property type="evidence" value="ECO:0007669"/>
    <property type="project" value="TreeGrafter"/>
</dbReference>
<comment type="similarity">
    <text evidence="2">Belongs to the nucleobase:cation symporter-2 (NCS2) (TC 2.A.40) family. Azg-like subfamily.</text>
</comment>
<dbReference type="InParanoid" id="A0A1Y1X785"/>
<evidence type="ECO:0000313" key="10">
    <source>
        <dbReference type="Proteomes" id="UP000193498"/>
    </source>
</evidence>
<comment type="caution">
    <text evidence="9">The sequence shown here is derived from an EMBL/GenBank/DDBJ whole genome shotgun (WGS) entry which is preliminary data.</text>
</comment>
<dbReference type="PANTHER" id="PTHR43337">
    <property type="entry name" value="XANTHINE/URACIL PERMEASE C887.17-RELATED"/>
    <property type="match status" value="1"/>
</dbReference>
<evidence type="ECO:0000256" key="8">
    <source>
        <dbReference type="SAM" id="Phobius"/>
    </source>
</evidence>
<evidence type="ECO:0000256" key="4">
    <source>
        <dbReference type="ARBA" id="ARBA00022692"/>
    </source>
</evidence>
<dbReference type="GO" id="GO:0005345">
    <property type="term" value="F:purine nucleobase transmembrane transporter activity"/>
    <property type="evidence" value="ECO:0007669"/>
    <property type="project" value="TreeGrafter"/>
</dbReference>
<evidence type="ECO:0000256" key="5">
    <source>
        <dbReference type="ARBA" id="ARBA00022989"/>
    </source>
</evidence>
<keyword evidence="6 8" id="KW-0472">Membrane</keyword>
<dbReference type="Pfam" id="PF00860">
    <property type="entry name" value="Xan_ur_permease"/>
    <property type="match status" value="1"/>
</dbReference>
<keyword evidence="10" id="KW-1185">Reference proteome</keyword>
<dbReference type="GO" id="GO:0012505">
    <property type="term" value="C:endomembrane system"/>
    <property type="evidence" value="ECO:0007669"/>
    <property type="project" value="UniProtKB-SubCell"/>
</dbReference>
<dbReference type="STRING" id="1314790.A0A1Y1X785"/>
<evidence type="ECO:0000256" key="7">
    <source>
        <dbReference type="SAM" id="MobiDB-lite"/>
    </source>
</evidence>
<name>A0A1Y1X785_9FUNG</name>
<gene>
    <name evidence="9" type="ORF">K493DRAFT_327068</name>
</gene>
<keyword evidence="3" id="KW-0813">Transport</keyword>
<feature type="transmembrane region" description="Helical" evidence="8">
    <location>
        <begin position="402"/>
        <end position="429"/>
    </location>
</feature>
<feature type="transmembrane region" description="Helical" evidence="8">
    <location>
        <begin position="360"/>
        <end position="382"/>
    </location>
</feature>
<dbReference type="OrthoDB" id="431212at2759"/>
<dbReference type="GO" id="GO:0015853">
    <property type="term" value="P:adenine transport"/>
    <property type="evidence" value="ECO:0007669"/>
    <property type="project" value="TreeGrafter"/>
</dbReference>
<feature type="transmembrane region" description="Helical" evidence="8">
    <location>
        <begin position="105"/>
        <end position="130"/>
    </location>
</feature>
<keyword evidence="5 8" id="KW-1133">Transmembrane helix</keyword>
<evidence type="ECO:0000256" key="2">
    <source>
        <dbReference type="ARBA" id="ARBA00005697"/>
    </source>
</evidence>
<accession>A0A1Y1X785</accession>
<feature type="transmembrane region" description="Helical" evidence="8">
    <location>
        <begin position="472"/>
        <end position="494"/>
    </location>
</feature>